<proteinExistence type="predicted"/>
<dbReference type="Proteomes" id="UP000738431">
    <property type="component" value="Chromosome"/>
</dbReference>
<name>A0ABZ1C6J6_9BACT</name>
<sequence length="162" mass="18000">MKTKKAVKKATTKRAMTKTPVKKAVKKAIAKKAAAKVRGAPMALSGDYALGPSRVDTFAVKEFCQRFQMVRPDLTRLTGFSLRSVDKWAAGEEPGNPAKKQLKELVRLFDALAELMESKDVGPWLKAPNPAFAQSTPLQIIERGEIDRIWRMIYQLETGEPA</sequence>
<evidence type="ECO:0008006" key="3">
    <source>
        <dbReference type="Google" id="ProtNLM"/>
    </source>
</evidence>
<accession>A0ABZ1C6J6</accession>
<dbReference type="EMBL" id="CP139781">
    <property type="protein sequence ID" value="WRQ86154.1"/>
    <property type="molecule type" value="Genomic_DNA"/>
</dbReference>
<organism evidence="1 2">
    <name type="scientific">Actomonas aquatica</name>
    <dbReference type="NCBI Taxonomy" id="2866162"/>
    <lineage>
        <taxon>Bacteria</taxon>
        <taxon>Pseudomonadati</taxon>
        <taxon>Verrucomicrobiota</taxon>
        <taxon>Opitutia</taxon>
        <taxon>Opitutales</taxon>
        <taxon>Opitutaceae</taxon>
        <taxon>Actomonas</taxon>
    </lineage>
</organism>
<gene>
    <name evidence="1" type="ORF">K1X11_015170</name>
</gene>
<evidence type="ECO:0000313" key="1">
    <source>
        <dbReference type="EMBL" id="WRQ86154.1"/>
    </source>
</evidence>
<protein>
    <recommendedName>
        <fullName evidence="3">Antitoxin Xre/MbcA/ParS-like toxin-binding domain-containing protein</fullName>
    </recommendedName>
</protein>
<reference evidence="1 2" key="1">
    <citation type="submission" date="2023-12" db="EMBL/GenBank/DDBJ databases">
        <title>Description of an unclassified Opitutus bacterium of Verrucomicrobiota.</title>
        <authorList>
            <person name="Zhang D.-F."/>
        </authorList>
    </citation>
    <scope>NUCLEOTIDE SEQUENCE [LARGE SCALE GENOMIC DNA]</scope>
    <source>
        <strain evidence="1 2">WL0086</strain>
    </source>
</reference>
<dbReference type="RefSeq" id="WP_221031660.1">
    <property type="nucleotide sequence ID" value="NZ_CP139781.1"/>
</dbReference>
<keyword evidence="2" id="KW-1185">Reference proteome</keyword>
<evidence type="ECO:0000313" key="2">
    <source>
        <dbReference type="Proteomes" id="UP000738431"/>
    </source>
</evidence>